<dbReference type="AlphaFoldDB" id="A0A0F9BPV1"/>
<feature type="non-terminal residue" evidence="1">
    <location>
        <position position="227"/>
    </location>
</feature>
<name>A0A0F9BPV1_9ZZZZ</name>
<sequence length="227" mass="23164">MRMSRFGRLVTVLGIGLLTAVGVTGVLAGPGGVLRGQSDGSPPAAESADVVAPNQPVAAPVSSTGDGEELKIVGDVIICAVGEDTRFKFEEEGDEFEVTGVLDSLDATTVVVLGPGVMVDAAIETDIRVKLSDQQPGHPVRVRGTLTADDGRLALEIKSACDELAPAGVCERGPGEAGDLRLEIDDGEVDIERGAVLSFADGVLAVDTGIGPLTVMMDAGTEVDGDL</sequence>
<comment type="caution">
    <text evidence="1">The sequence shown here is derived from an EMBL/GenBank/DDBJ whole genome shotgun (WGS) entry which is preliminary data.</text>
</comment>
<evidence type="ECO:0008006" key="2">
    <source>
        <dbReference type="Google" id="ProtNLM"/>
    </source>
</evidence>
<organism evidence="1">
    <name type="scientific">marine sediment metagenome</name>
    <dbReference type="NCBI Taxonomy" id="412755"/>
    <lineage>
        <taxon>unclassified sequences</taxon>
        <taxon>metagenomes</taxon>
        <taxon>ecological metagenomes</taxon>
    </lineage>
</organism>
<proteinExistence type="predicted"/>
<dbReference type="EMBL" id="LAZR01048158">
    <property type="protein sequence ID" value="KKK92564.1"/>
    <property type="molecule type" value="Genomic_DNA"/>
</dbReference>
<reference evidence="1" key="1">
    <citation type="journal article" date="2015" name="Nature">
        <title>Complex archaea that bridge the gap between prokaryotes and eukaryotes.</title>
        <authorList>
            <person name="Spang A."/>
            <person name="Saw J.H."/>
            <person name="Jorgensen S.L."/>
            <person name="Zaremba-Niedzwiedzka K."/>
            <person name="Martijn J."/>
            <person name="Lind A.E."/>
            <person name="van Eijk R."/>
            <person name="Schleper C."/>
            <person name="Guy L."/>
            <person name="Ettema T.J."/>
        </authorList>
    </citation>
    <scope>NUCLEOTIDE SEQUENCE</scope>
</reference>
<evidence type="ECO:0000313" key="1">
    <source>
        <dbReference type="EMBL" id="KKK92564.1"/>
    </source>
</evidence>
<gene>
    <name evidence="1" type="ORF">LCGC14_2701660</name>
</gene>
<accession>A0A0F9BPV1</accession>
<protein>
    <recommendedName>
        <fullName evidence="2">DUF5666 domain-containing protein</fullName>
    </recommendedName>
</protein>